<dbReference type="InterPro" id="IPR000719">
    <property type="entry name" value="Prot_kinase_dom"/>
</dbReference>
<keyword evidence="2" id="KW-0418">Kinase</keyword>
<dbReference type="InterPro" id="IPR008271">
    <property type="entry name" value="Ser/Thr_kinase_AS"/>
</dbReference>
<dbReference type="GO" id="GO:0044773">
    <property type="term" value="P:mitotic DNA damage checkpoint signaling"/>
    <property type="evidence" value="ECO:0007669"/>
    <property type="project" value="TreeGrafter"/>
</dbReference>
<evidence type="ECO:0000313" key="3">
    <source>
        <dbReference type="Proteomes" id="UP000054408"/>
    </source>
</evidence>
<sequence>MRAQPGEAEFGSHRGPEVAVKVIRDPEYFEYVARAEEKATRASTTSVDALRPPLPVQLMQAAAATASLLDLPQVPIIPLVSWHAMPETECFATVTPFIHARGVDCDSMADVAHYISAVLTALSILHDAGIIYRDVKPDNVVIDADTSAVYLIDFDISTFYNTRHGHYSCIGTHGYMAPEVEAMDTVHDDDEDDESFFSRVRGYTLAADMYSVGVMLGECLFSDTLDDFGVRSNPATIEALLAAAAADPNAFGGSKVRLAAADLARQLLAPVSADRPSAAAALTHAFFKLA</sequence>
<dbReference type="SMART" id="SM00220">
    <property type="entry name" value="S_TKc"/>
    <property type="match status" value="1"/>
</dbReference>
<proteinExistence type="predicted"/>
<evidence type="ECO:0000259" key="1">
    <source>
        <dbReference type="PROSITE" id="PS50011"/>
    </source>
</evidence>
<keyword evidence="2" id="KW-0808">Transferase</keyword>
<dbReference type="GeneID" id="25560564"/>
<organism evidence="2 3">
    <name type="scientific">Thecamonas trahens ATCC 50062</name>
    <dbReference type="NCBI Taxonomy" id="461836"/>
    <lineage>
        <taxon>Eukaryota</taxon>
        <taxon>Apusozoa</taxon>
        <taxon>Apusomonadida</taxon>
        <taxon>Apusomonadidae</taxon>
        <taxon>Thecamonas</taxon>
    </lineage>
</organism>
<dbReference type="PROSITE" id="PS00108">
    <property type="entry name" value="PROTEIN_KINASE_ST"/>
    <property type="match status" value="1"/>
</dbReference>
<keyword evidence="3" id="KW-1185">Reference proteome</keyword>
<dbReference type="Gene3D" id="1.10.510.10">
    <property type="entry name" value="Transferase(Phosphotransferase) domain 1"/>
    <property type="match status" value="1"/>
</dbReference>
<reference evidence="2 3" key="1">
    <citation type="submission" date="2010-05" db="EMBL/GenBank/DDBJ databases">
        <title>The Genome Sequence of Thecamonas trahens ATCC 50062.</title>
        <authorList>
            <consortium name="The Broad Institute Genome Sequencing Platform"/>
            <person name="Russ C."/>
            <person name="Cuomo C."/>
            <person name="Shea T."/>
            <person name="Young S.K."/>
            <person name="Zeng Q."/>
            <person name="Koehrsen M."/>
            <person name="Haas B."/>
            <person name="Borodovsky M."/>
            <person name="Guigo R."/>
            <person name="Alvarado L."/>
            <person name="Berlin A."/>
            <person name="Bochicchio J."/>
            <person name="Borenstein D."/>
            <person name="Chapman S."/>
            <person name="Chen Z."/>
            <person name="Freedman E."/>
            <person name="Gellesch M."/>
            <person name="Goldberg J."/>
            <person name="Griggs A."/>
            <person name="Gujja S."/>
            <person name="Heilman E."/>
            <person name="Heiman D."/>
            <person name="Hepburn T."/>
            <person name="Howarth C."/>
            <person name="Jen D."/>
            <person name="Larson L."/>
            <person name="Mehta T."/>
            <person name="Park D."/>
            <person name="Pearson M."/>
            <person name="Roberts A."/>
            <person name="Saif S."/>
            <person name="Shenoy N."/>
            <person name="Sisk P."/>
            <person name="Stolte C."/>
            <person name="Sykes S."/>
            <person name="Thomson T."/>
            <person name="Walk T."/>
            <person name="White J."/>
            <person name="Yandava C."/>
            <person name="Burger G."/>
            <person name="Gray M.W."/>
            <person name="Holland P.W.H."/>
            <person name="King N."/>
            <person name="Lang F.B.F."/>
            <person name="Roger A.J."/>
            <person name="Ruiz-Trillo I."/>
            <person name="Lander E."/>
            <person name="Nusbaum C."/>
        </authorList>
    </citation>
    <scope>NUCLEOTIDE SEQUENCE [LARGE SCALE GENOMIC DNA]</scope>
    <source>
        <strain evidence="2 3">ATCC 50062</strain>
    </source>
</reference>
<dbReference type="RefSeq" id="XP_013762503.1">
    <property type="nucleotide sequence ID" value="XM_013907049.1"/>
</dbReference>
<dbReference type="SUPFAM" id="SSF56112">
    <property type="entry name" value="Protein kinase-like (PK-like)"/>
    <property type="match status" value="1"/>
</dbReference>
<evidence type="ECO:0000313" key="2">
    <source>
        <dbReference type="EMBL" id="KNC50616.1"/>
    </source>
</evidence>
<dbReference type="AlphaFoldDB" id="A0A0L0DEQ1"/>
<dbReference type="STRING" id="461836.A0A0L0DEQ1"/>
<dbReference type="GO" id="GO:0004674">
    <property type="term" value="F:protein serine/threonine kinase activity"/>
    <property type="evidence" value="ECO:0007669"/>
    <property type="project" value="UniProtKB-KW"/>
</dbReference>
<dbReference type="eggNOG" id="KOG0603">
    <property type="taxonomic scope" value="Eukaryota"/>
</dbReference>
<dbReference type="EMBL" id="GL349435">
    <property type="protein sequence ID" value="KNC50616.1"/>
    <property type="molecule type" value="Genomic_DNA"/>
</dbReference>
<feature type="domain" description="Protein kinase" evidence="1">
    <location>
        <begin position="1"/>
        <end position="287"/>
    </location>
</feature>
<dbReference type="Proteomes" id="UP000054408">
    <property type="component" value="Unassembled WGS sequence"/>
</dbReference>
<dbReference type="PROSITE" id="PS50011">
    <property type="entry name" value="PROTEIN_KINASE_DOM"/>
    <property type="match status" value="1"/>
</dbReference>
<dbReference type="Pfam" id="PF00069">
    <property type="entry name" value="Pkinase"/>
    <property type="match status" value="1"/>
</dbReference>
<dbReference type="OrthoDB" id="4062651at2759"/>
<dbReference type="GO" id="GO:0005524">
    <property type="term" value="F:ATP binding"/>
    <property type="evidence" value="ECO:0007669"/>
    <property type="project" value="InterPro"/>
</dbReference>
<dbReference type="GO" id="GO:0005634">
    <property type="term" value="C:nucleus"/>
    <property type="evidence" value="ECO:0007669"/>
    <property type="project" value="TreeGrafter"/>
</dbReference>
<keyword evidence="2" id="KW-0723">Serine/threonine-protein kinase</keyword>
<dbReference type="PANTHER" id="PTHR44167:SF24">
    <property type="entry name" value="SERINE_THREONINE-PROTEIN KINASE CHK2"/>
    <property type="match status" value="1"/>
</dbReference>
<dbReference type="InterPro" id="IPR011009">
    <property type="entry name" value="Kinase-like_dom_sf"/>
</dbReference>
<accession>A0A0L0DEQ1</accession>
<gene>
    <name evidence="2" type="ORF">AMSG_00777</name>
</gene>
<name>A0A0L0DEQ1_THETB</name>
<protein>
    <submittedName>
        <fullName evidence="2">Serine/threonine protein kinase</fullName>
    </submittedName>
</protein>
<dbReference type="PANTHER" id="PTHR44167">
    <property type="entry name" value="OVARIAN-SPECIFIC SERINE/THREONINE-PROTEIN KINASE LOK-RELATED"/>
    <property type="match status" value="1"/>
</dbReference>